<dbReference type="Proteomes" id="UP000309997">
    <property type="component" value="Unassembled WGS sequence"/>
</dbReference>
<evidence type="ECO:0000313" key="1">
    <source>
        <dbReference type="EMBL" id="KAL3572114.1"/>
    </source>
</evidence>
<accession>A0ACC4B0T3</accession>
<evidence type="ECO:0000313" key="2">
    <source>
        <dbReference type="Proteomes" id="UP000309997"/>
    </source>
</evidence>
<organism evidence="1 2">
    <name type="scientific">Populus alba</name>
    <name type="common">White poplar</name>
    <dbReference type="NCBI Taxonomy" id="43335"/>
    <lineage>
        <taxon>Eukaryota</taxon>
        <taxon>Viridiplantae</taxon>
        <taxon>Streptophyta</taxon>
        <taxon>Embryophyta</taxon>
        <taxon>Tracheophyta</taxon>
        <taxon>Spermatophyta</taxon>
        <taxon>Magnoliopsida</taxon>
        <taxon>eudicotyledons</taxon>
        <taxon>Gunneridae</taxon>
        <taxon>Pentapetalae</taxon>
        <taxon>rosids</taxon>
        <taxon>fabids</taxon>
        <taxon>Malpighiales</taxon>
        <taxon>Salicaceae</taxon>
        <taxon>Saliceae</taxon>
        <taxon>Populus</taxon>
    </lineage>
</organism>
<proteinExistence type="predicted"/>
<dbReference type="EMBL" id="RCHU02000014">
    <property type="protein sequence ID" value="KAL3572114.1"/>
    <property type="molecule type" value="Genomic_DNA"/>
</dbReference>
<name>A0ACC4B0T3_POPAL</name>
<keyword evidence="2" id="KW-1185">Reference proteome</keyword>
<reference evidence="1 2" key="1">
    <citation type="journal article" date="2024" name="Plant Biotechnol. J.">
        <title>Genome and CRISPR/Cas9 system of a widespread forest tree (Populus alba) in the world.</title>
        <authorList>
            <person name="Liu Y.J."/>
            <person name="Jiang P.F."/>
            <person name="Han X.M."/>
            <person name="Li X.Y."/>
            <person name="Wang H.M."/>
            <person name="Wang Y.J."/>
            <person name="Wang X.X."/>
            <person name="Zeng Q.Y."/>
        </authorList>
    </citation>
    <scope>NUCLEOTIDE SEQUENCE [LARGE SCALE GENOMIC DNA]</scope>
    <source>
        <strain evidence="2">cv. PAL-ZL1</strain>
    </source>
</reference>
<gene>
    <name evidence="1" type="ORF">D5086_026018</name>
</gene>
<sequence length="146" mass="16050">MQCGLCSSRWYSSLRYDYNKTMKIAHYCTLISANFLGKEVGKCSSHDRDLPVAYKLLPCVVVSVKPGGENLGKLLGKMGLSVLKPADLNWTRVAATASRCIYRCFHSTSHQAGDATWRVLAAGASCNRTFGAKGNFTIYSTQRLLC</sequence>
<comment type="caution">
    <text evidence="1">The sequence shown here is derived from an EMBL/GenBank/DDBJ whole genome shotgun (WGS) entry which is preliminary data.</text>
</comment>
<protein>
    <submittedName>
        <fullName evidence="1">Uncharacterized protein</fullName>
    </submittedName>
</protein>